<organism evidence="2">
    <name type="scientific">uncultured Desulfobacterium sp</name>
    <dbReference type="NCBI Taxonomy" id="201089"/>
    <lineage>
        <taxon>Bacteria</taxon>
        <taxon>Pseudomonadati</taxon>
        <taxon>Thermodesulfobacteriota</taxon>
        <taxon>Desulfobacteria</taxon>
        <taxon>Desulfobacterales</taxon>
        <taxon>Desulfobacteriaceae</taxon>
        <taxon>Desulfobacterium</taxon>
        <taxon>environmental samples</taxon>
    </lineage>
</organism>
<keyword evidence="1" id="KW-0812">Transmembrane</keyword>
<sequence>MAGLSIMRWSPSLYKVKNEIIRRGEYRDEAKRRELSGERHVVQGGKEEPIGDFIADISQGAKEVEEQLGDLEKKNDRKYWLHVYGFTFGLLFLMVSRGYGPAVRLICSLLK</sequence>
<feature type="transmembrane region" description="Helical" evidence="1">
    <location>
        <begin position="79"/>
        <end position="99"/>
    </location>
</feature>
<evidence type="ECO:0000313" key="2">
    <source>
        <dbReference type="EMBL" id="CBX29302.1"/>
    </source>
</evidence>
<dbReference type="AlphaFoldDB" id="E1YFF8"/>
<name>E1YFF8_9BACT</name>
<reference evidence="2" key="1">
    <citation type="journal article" date="2011" name="Environ. Microbiol.">
        <title>Genomic insights into the metabolic potential of the polycyclic aromatic hydrocarbon degrading sulfate-reducing Deltaproteobacterium N47.</title>
        <authorList>
            <person name="Bergmann F."/>
            <person name="Selesi D."/>
            <person name="Weinmaier T."/>
            <person name="Tischler P."/>
            <person name="Rattei T."/>
            <person name="Meckenstock R.U."/>
        </authorList>
    </citation>
    <scope>NUCLEOTIDE SEQUENCE</scope>
</reference>
<dbReference type="EMBL" id="FR695872">
    <property type="protein sequence ID" value="CBX29302.1"/>
    <property type="molecule type" value="Genomic_DNA"/>
</dbReference>
<evidence type="ECO:0000256" key="1">
    <source>
        <dbReference type="SAM" id="Phobius"/>
    </source>
</evidence>
<gene>
    <name evidence="2" type="ORF">N47_J02830</name>
</gene>
<protein>
    <submittedName>
        <fullName evidence="2">Uncharacterized protein</fullName>
    </submittedName>
</protein>
<keyword evidence="1" id="KW-0472">Membrane</keyword>
<proteinExistence type="predicted"/>
<accession>E1YFF8</accession>
<keyword evidence="1" id="KW-1133">Transmembrane helix</keyword>